<comment type="caution">
    <text evidence="2">The sequence shown here is derived from an EMBL/GenBank/DDBJ whole genome shotgun (WGS) entry which is preliminary data.</text>
</comment>
<dbReference type="EMBL" id="JAGKHQ010000020">
    <property type="protein sequence ID" value="KAG7478600.1"/>
    <property type="molecule type" value="Genomic_DNA"/>
</dbReference>
<name>A0AAV6PVJ1_SOLSE</name>
<accession>A0AAV6PVJ1</accession>
<dbReference type="AlphaFoldDB" id="A0AAV6PVJ1"/>
<feature type="signal peptide" evidence="1">
    <location>
        <begin position="1"/>
        <end position="25"/>
    </location>
</feature>
<feature type="chain" id="PRO_5043327801" description="Secreted protein" evidence="1">
    <location>
        <begin position="26"/>
        <end position="163"/>
    </location>
</feature>
<evidence type="ECO:0000313" key="3">
    <source>
        <dbReference type="Proteomes" id="UP000693946"/>
    </source>
</evidence>
<organism evidence="2 3">
    <name type="scientific">Solea senegalensis</name>
    <name type="common">Senegalese sole</name>
    <dbReference type="NCBI Taxonomy" id="28829"/>
    <lineage>
        <taxon>Eukaryota</taxon>
        <taxon>Metazoa</taxon>
        <taxon>Chordata</taxon>
        <taxon>Craniata</taxon>
        <taxon>Vertebrata</taxon>
        <taxon>Euteleostomi</taxon>
        <taxon>Actinopterygii</taxon>
        <taxon>Neopterygii</taxon>
        <taxon>Teleostei</taxon>
        <taxon>Neoteleostei</taxon>
        <taxon>Acanthomorphata</taxon>
        <taxon>Carangaria</taxon>
        <taxon>Pleuronectiformes</taxon>
        <taxon>Pleuronectoidei</taxon>
        <taxon>Soleidae</taxon>
        <taxon>Solea</taxon>
    </lineage>
</organism>
<evidence type="ECO:0000313" key="2">
    <source>
        <dbReference type="EMBL" id="KAG7478600.1"/>
    </source>
</evidence>
<keyword evidence="3" id="KW-1185">Reference proteome</keyword>
<evidence type="ECO:0000256" key="1">
    <source>
        <dbReference type="SAM" id="SignalP"/>
    </source>
</evidence>
<reference evidence="2 3" key="1">
    <citation type="journal article" date="2021" name="Sci. Rep.">
        <title>Chromosome anchoring in Senegalese sole (Solea senegalensis) reveals sex-associated markers and genome rearrangements in flatfish.</title>
        <authorList>
            <person name="Guerrero-Cozar I."/>
            <person name="Gomez-Garrido J."/>
            <person name="Berbel C."/>
            <person name="Martinez-Blanch J.F."/>
            <person name="Alioto T."/>
            <person name="Claros M.G."/>
            <person name="Gagnaire P.A."/>
            <person name="Manchado M."/>
        </authorList>
    </citation>
    <scope>NUCLEOTIDE SEQUENCE [LARGE SCALE GENOMIC DNA]</scope>
    <source>
        <strain evidence="2">Sse05_10M</strain>
    </source>
</reference>
<dbReference type="Proteomes" id="UP000693946">
    <property type="component" value="Linkage Group LG8"/>
</dbReference>
<gene>
    <name evidence="2" type="ORF">JOB18_003450</name>
</gene>
<keyword evidence="1" id="KW-0732">Signal</keyword>
<evidence type="ECO:0008006" key="4">
    <source>
        <dbReference type="Google" id="ProtNLM"/>
    </source>
</evidence>
<proteinExistence type="predicted"/>
<protein>
    <recommendedName>
        <fullName evidence="4">Secreted protein</fullName>
    </recommendedName>
</protein>
<sequence>MSSCGSACLRFLLYTVVFFLHISQGNWVVSEEAKPLCTRQTVFPQSVPEISSLFAYVLPPPYAIGLCDSSHQLPDQYCKQTPPLISSFPFSSSLLSPSSPRQTLPFPLCRLLCVCMCVCVCVCVHSAVKDWDTDNEKTSPQPAMLTLHSLLLGIHGKCSPCCL</sequence>